<evidence type="ECO:0000313" key="2">
    <source>
        <dbReference type="Proteomes" id="UP000309992"/>
    </source>
</evidence>
<accession>A0ABY2RVL1</accession>
<evidence type="ECO:0008006" key="3">
    <source>
        <dbReference type="Google" id="ProtNLM"/>
    </source>
</evidence>
<evidence type="ECO:0000313" key="1">
    <source>
        <dbReference type="EMBL" id="TKG62395.1"/>
    </source>
</evidence>
<organism evidence="1 2">
    <name type="scientific">Prauserella endophytica</name>
    <dbReference type="NCBI Taxonomy" id="1592324"/>
    <lineage>
        <taxon>Bacteria</taxon>
        <taxon>Bacillati</taxon>
        <taxon>Actinomycetota</taxon>
        <taxon>Actinomycetes</taxon>
        <taxon>Pseudonocardiales</taxon>
        <taxon>Pseudonocardiaceae</taxon>
        <taxon>Prauserella</taxon>
        <taxon>Prauserella coralliicola group</taxon>
    </lineage>
</organism>
<proteinExistence type="predicted"/>
<sequence>MRFAFYGRTNHTGEKAGTDVSRQYRACSAIAAELGAMTQWFYDAPHALDSRFRLNVRDVESRLGTPRGDCRELAIRVADPDREFDAIVCAALDRLPRQPRLRHPLLRAASMANAPFVFADDDLSLARQLASDAPAFSWLGLSCPEWPALR</sequence>
<dbReference type="RefSeq" id="WP_137096883.1">
    <property type="nucleotide sequence ID" value="NZ_SWMS01000027.1"/>
</dbReference>
<gene>
    <name evidence="1" type="ORF">FCN18_32320</name>
</gene>
<name>A0ABY2RVL1_9PSEU</name>
<dbReference type="InterPro" id="IPR036162">
    <property type="entry name" value="Resolvase-like_N_sf"/>
</dbReference>
<keyword evidence="2" id="KW-1185">Reference proteome</keyword>
<dbReference type="EMBL" id="SWMS01000027">
    <property type="protein sequence ID" value="TKG62395.1"/>
    <property type="molecule type" value="Genomic_DNA"/>
</dbReference>
<dbReference type="Proteomes" id="UP000309992">
    <property type="component" value="Unassembled WGS sequence"/>
</dbReference>
<dbReference type="SUPFAM" id="SSF53041">
    <property type="entry name" value="Resolvase-like"/>
    <property type="match status" value="1"/>
</dbReference>
<reference evidence="1 2" key="1">
    <citation type="journal article" date="2015" name="Antonie Van Leeuwenhoek">
        <title>Prauserella endophytica sp. nov., an endophytic actinobacterium isolated from Tamarix taklamakanensis.</title>
        <authorList>
            <person name="Liu J.M."/>
            <person name="Habden X."/>
            <person name="Guo L."/>
            <person name="Tuo L."/>
            <person name="Jiang Z.K."/>
            <person name="Liu S.W."/>
            <person name="Liu X.F."/>
            <person name="Chen L."/>
            <person name="Li R.F."/>
            <person name="Zhang Y.Q."/>
            <person name="Sun C.H."/>
        </authorList>
    </citation>
    <scope>NUCLEOTIDE SEQUENCE [LARGE SCALE GENOMIC DNA]</scope>
    <source>
        <strain evidence="1 2">CGMCC 4.7182</strain>
    </source>
</reference>
<protein>
    <recommendedName>
        <fullName evidence="3">PIN domain-containing protein</fullName>
    </recommendedName>
</protein>
<comment type="caution">
    <text evidence="1">The sequence shown here is derived from an EMBL/GenBank/DDBJ whole genome shotgun (WGS) entry which is preliminary data.</text>
</comment>
<dbReference type="Gene3D" id="3.40.50.1390">
    <property type="entry name" value="Resolvase, N-terminal catalytic domain"/>
    <property type="match status" value="1"/>
</dbReference>